<evidence type="ECO:0000313" key="11">
    <source>
        <dbReference type="Proteomes" id="UP000254051"/>
    </source>
</evidence>
<feature type="compositionally biased region" description="Acidic residues" evidence="7">
    <location>
        <begin position="78"/>
        <end position="89"/>
    </location>
</feature>
<evidence type="ECO:0000256" key="2">
    <source>
        <dbReference type="ARBA" id="ARBA00022679"/>
    </source>
</evidence>
<dbReference type="Gene3D" id="2.40.440.10">
    <property type="entry name" value="L,D-transpeptidase catalytic domain-like"/>
    <property type="match status" value="1"/>
</dbReference>
<name>A0A316A4H0_9FIRM</name>
<dbReference type="Gene3D" id="3.10.20.800">
    <property type="match status" value="1"/>
</dbReference>
<evidence type="ECO:0000259" key="9">
    <source>
        <dbReference type="PROSITE" id="PS52029"/>
    </source>
</evidence>
<keyword evidence="4 6" id="KW-0573">Peptidoglycan synthesis</keyword>
<evidence type="ECO:0000256" key="4">
    <source>
        <dbReference type="ARBA" id="ARBA00022984"/>
    </source>
</evidence>
<evidence type="ECO:0000256" key="5">
    <source>
        <dbReference type="ARBA" id="ARBA00023316"/>
    </source>
</evidence>
<feature type="transmembrane region" description="Helical" evidence="8">
    <location>
        <begin position="159"/>
        <end position="181"/>
    </location>
</feature>
<gene>
    <name evidence="10" type="ORF">SAMN05216529_101598</name>
</gene>
<evidence type="ECO:0000256" key="3">
    <source>
        <dbReference type="ARBA" id="ARBA00022960"/>
    </source>
</evidence>
<dbReference type="EMBL" id="UHJJ01000001">
    <property type="protein sequence ID" value="SUQ12701.1"/>
    <property type="molecule type" value="Genomic_DNA"/>
</dbReference>
<dbReference type="Pfam" id="PF03734">
    <property type="entry name" value="YkuD"/>
    <property type="match status" value="1"/>
</dbReference>
<dbReference type="GO" id="GO:0008360">
    <property type="term" value="P:regulation of cell shape"/>
    <property type="evidence" value="ECO:0007669"/>
    <property type="project" value="UniProtKB-UniRule"/>
</dbReference>
<dbReference type="InterPro" id="IPR038063">
    <property type="entry name" value="Transpep_catalytic_dom"/>
</dbReference>
<feature type="compositionally biased region" description="Basic and acidic residues" evidence="7">
    <location>
        <begin position="1"/>
        <end position="18"/>
    </location>
</feature>
<evidence type="ECO:0000256" key="7">
    <source>
        <dbReference type="SAM" id="MobiDB-lite"/>
    </source>
</evidence>
<feature type="active site" description="Proton donor/acceptor" evidence="6">
    <location>
        <position position="570"/>
    </location>
</feature>
<dbReference type="InterPro" id="IPR005490">
    <property type="entry name" value="LD_TPept_cat_dom"/>
</dbReference>
<dbReference type="RefSeq" id="WP_330405711.1">
    <property type="nucleotide sequence ID" value="NZ_QGDS01000001.1"/>
</dbReference>
<dbReference type="GO" id="GO:0071972">
    <property type="term" value="F:peptidoglycan L,D-transpeptidase activity"/>
    <property type="evidence" value="ECO:0007669"/>
    <property type="project" value="TreeGrafter"/>
</dbReference>
<dbReference type="CDD" id="cd16913">
    <property type="entry name" value="YkuD_like"/>
    <property type="match status" value="1"/>
</dbReference>
<dbReference type="UniPathway" id="UPA00219"/>
<feature type="region of interest" description="Disordered" evidence="7">
    <location>
        <begin position="1"/>
        <end position="20"/>
    </location>
</feature>
<keyword evidence="2" id="KW-0808">Transferase</keyword>
<evidence type="ECO:0000256" key="6">
    <source>
        <dbReference type="PROSITE-ProRule" id="PRU01373"/>
    </source>
</evidence>
<organism evidence="10 11">
    <name type="scientific">Faecalicatena contorta</name>
    <dbReference type="NCBI Taxonomy" id="39482"/>
    <lineage>
        <taxon>Bacteria</taxon>
        <taxon>Bacillati</taxon>
        <taxon>Bacillota</taxon>
        <taxon>Clostridia</taxon>
        <taxon>Lachnospirales</taxon>
        <taxon>Lachnospiraceae</taxon>
        <taxon>Faecalicatena</taxon>
    </lineage>
</organism>
<reference evidence="11" key="1">
    <citation type="submission" date="2017-07" db="EMBL/GenBank/DDBJ databases">
        <authorList>
            <person name="Varghese N."/>
            <person name="Submissions S."/>
        </authorList>
    </citation>
    <scope>NUCLEOTIDE SEQUENCE [LARGE SCALE GENOMIC DNA]</scope>
    <source>
        <strain evidence="11">NLAE-zl-C134</strain>
    </source>
</reference>
<dbReference type="Proteomes" id="UP000254051">
    <property type="component" value="Unassembled WGS sequence"/>
</dbReference>
<dbReference type="PANTHER" id="PTHR30582">
    <property type="entry name" value="L,D-TRANSPEPTIDASE"/>
    <property type="match status" value="1"/>
</dbReference>
<dbReference type="GO" id="GO:0071555">
    <property type="term" value="P:cell wall organization"/>
    <property type="evidence" value="ECO:0007669"/>
    <property type="project" value="UniProtKB-UniRule"/>
</dbReference>
<dbReference type="GO" id="GO:0005576">
    <property type="term" value="C:extracellular region"/>
    <property type="evidence" value="ECO:0007669"/>
    <property type="project" value="TreeGrafter"/>
</dbReference>
<keyword evidence="11" id="KW-1185">Reference proteome</keyword>
<evidence type="ECO:0000256" key="8">
    <source>
        <dbReference type="SAM" id="Phobius"/>
    </source>
</evidence>
<keyword evidence="8" id="KW-1133">Transmembrane helix</keyword>
<dbReference type="PANTHER" id="PTHR30582:SF33">
    <property type="entry name" value="EXPORTED PROTEIN"/>
    <property type="match status" value="1"/>
</dbReference>
<dbReference type="InterPro" id="IPR022029">
    <property type="entry name" value="YoaR-like_PG-bd"/>
</dbReference>
<dbReference type="AlphaFoldDB" id="A0A316A4H0"/>
<dbReference type="InterPro" id="IPR050979">
    <property type="entry name" value="LD-transpeptidase"/>
</dbReference>
<dbReference type="GO" id="GO:0018104">
    <property type="term" value="P:peptidoglycan-protein cross-linking"/>
    <property type="evidence" value="ECO:0007669"/>
    <property type="project" value="TreeGrafter"/>
</dbReference>
<dbReference type="SUPFAM" id="SSF143985">
    <property type="entry name" value="L,D-transpeptidase pre-catalytic domain-like"/>
    <property type="match status" value="1"/>
</dbReference>
<keyword evidence="8" id="KW-0472">Membrane</keyword>
<dbReference type="PROSITE" id="PS52029">
    <property type="entry name" value="LD_TPASE"/>
    <property type="match status" value="1"/>
</dbReference>
<feature type="domain" description="L,D-TPase catalytic" evidence="9">
    <location>
        <begin position="487"/>
        <end position="617"/>
    </location>
</feature>
<dbReference type="InterPro" id="IPR038054">
    <property type="entry name" value="LD_TPept-like_central_sf"/>
</dbReference>
<dbReference type="GO" id="GO:0016740">
    <property type="term" value="F:transferase activity"/>
    <property type="evidence" value="ECO:0007669"/>
    <property type="project" value="UniProtKB-KW"/>
</dbReference>
<feature type="region of interest" description="Disordered" evidence="7">
    <location>
        <begin position="78"/>
        <end position="110"/>
    </location>
</feature>
<keyword evidence="8" id="KW-0812">Transmembrane</keyword>
<proteinExistence type="predicted"/>
<keyword evidence="3 6" id="KW-0133">Cell shape</keyword>
<comment type="pathway">
    <text evidence="1 6">Cell wall biogenesis; peptidoglycan biosynthesis.</text>
</comment>
<dbReference type="SUPFAM" id="SSF141523">
    <property type="entry name" value="L,D-transpeptidase catalytic domain-like"/>
    <property type="match status" value="1"/>
</dbReference>
<dbReference type="Pfam" id="PF12229">
    <property type="entry name" value="PG_binding_4"/>
    <property type="match status" value="2"/>
</dbReference>
<sequence length="618" mass="69352">MSERNIKEPDDFNSKEKEMDEDYYLDDIDEAAEDNYLDDDVIDERDEEYFLDDPIDEQDEENFLDDIIDEQDEDYFLDDDDEEETEVQPEDVVKDGAEAEKEALSAVDEGESRLDDTFGEDFEVVFEDEDDLEAAFEEDEPRKKNKKTRHKRGRNMKKLWIILGCTVAVLLLAYIGVSVFFNSHFLLNTKINGHDFSGKTAADVEAFLKDQVKGYKLTVLEKDDKSDTIEGSDISLAYKENDSIVKALGKQNGFLWPASFFSENSSDVTIEVSYDQSALDSKIQSLQAVTAEQIAAKSAYPKFNGEKYVIEPEVIGTAVDMDALNEKVHQYISEFKTKLDMEKEKCYALPKYTSESEEVKKACDIMNNYSKASITYTMKETEVVDKALISTWLSVDDSMNVIFKEDAVKAWLTEFGDKYDTVGTARTITTPTGKVAEVSGGTYGWSIDEDAEFVALTDSIKNGETVSKEPAYYQTAAAHAAADWGNTYAEVDLSAQYMWYIVDGAVVLESDVVTGEPIPEKITPPGVFSVLESQRDKTLVGEIDPATGKPEYETPVTFWMRITWTGIGFHDAIWQSAFGGSLNQIPNVGSHGCINMPYDKAEALFNMLAVGTPVVVHY</sequence>
<evidence type="ECO:0000256" key="1">
    <source>
        <dbReference type="ARBA" id="ARBA00004752"/>
    </source>
</evidence>
<protein>
    <submittedName>
        <fullName evidence="10">Peptidoglycan binding domain-containing protein</fullName>
    </submittedName>
</protein>
<feature type="compositionally biased region" description="Basic and acidic residues" evidence="7">
    <location>
        <begin position="91"/>
        <end position="103"/>
    </location>
</feature>
<evidence type="ECO:0000313" key="10">
    <source>
        <dbReference type="EMBL" id="SUQ12701.1"/>
    </source>
</evidence>
<accession>A0A316A4H0</accession>
<keyword evidence="5 6" id="KW-0961">Cell wall biogenesis/degradation</keyword>
<feature type="active site" description="Nucleophile" evidence="6">
    <location>
        <position position="593"/>
    </location>
</feature>